<evidence type="ECO:0000259" key="1">
    <source>
        <dbReference type="Pfam" id="PF05523"/>
    </source>
</evidence>
<dbReference type="EMBL" id="FQZI01000004">
    <property type="protein sequence ID" value="SHJ00761.1"/>
    <property type="molecule type" value="Genomic_DNA"/>
</dbReference>
<dbReference type="InterPro" id="IPR011051">
    <property type="entry name" value="RmlC_Cupin_sf"/>
</dbReference>
<dbReference type="RefSeq" id="WP_073311618.1">
    <property type="nucleotide sequence ID" value="NZ_FQZI01000004.1"/>
</dbReference>
<organism evidence="2 3">
    <name type="scientific">Flavobacterium terrae</name>
    <dbReference type="NCBI Taxonomy" id="415425"/>
    <lineage>
        <taxon>Bacteria</taxon>
        <taxon>Pseudomonadati</taxon>
        <taxon>Bacteroidota</taxon>
        <taxon>Flavobacteriia</taxon>
        <taxon>Flavobacteriales</taxon>
        <taxon>Flavobacteriaceae</taxon>
        <taxon>Flavobacterium</taxon>
    </lineage>
</organism>
<dbReference type="Proteomes" id="UP000184488">
    <property type="component" value="Unassembled WGS sequence"/>
</dbReference>
<accession>A0A1M6FSU3</accession>
<dbReference type="OrthoDB" id="826649at2"/>
<protein>
    <submittedName>
        <fullName evidence="2">WxcM-like, C-terminal</fullName>
    </submittedName>
</protein>
<dbReference type="AlphaFoldDB" id="A0A1M6FSU3"/>
<reference evidence="3" key="1">
    <citation type="submission" date="2016-11" db="EMBL/GenBank/DDBJ databases">
        <authorList>
            <person name="Varghese N."/>
            <person name="Submissions S."/>
        </authorList>
    </citation>
    <scope>NUCLEOTIDE SEQUENCE [LARGE SCALE GENOMIC DNA]</scope>
    <source>
        <strain evidence="3">DSM 18829</strain>
    </source>
</reference>
<feature type="domain" description="Sugar 3,4-ketoisomerase QdtA cupin" evidence="1">
    <location>
        <begin position="5"/>
        <end position="121"/>
    </location>
</feature>
<dbReference type="Gene3D" id="2.60.120.10">
    <property type="entry name" value="Jelly Rolls"/>
    <property type="match status" value="1"/>
</dbReference>
<dbReference type="InterPro" id="IPR014710">
    <property type="entry name" value="RmlC-like_jellyroll"/>
</dbReference>
<dbReference type="InterPro" id="IPR008894">
    <property type="entry name" value="QdtA_cupin_dom"/>
</dbReference>
<dbReference type="STRING" id="415425.SAMN05444363_2325"/>
<evidence type="ECO:0000313" key="2">
    <source>
        <dbReference type="EMBL" id="SHJ00761.1"/>
    </source>
</evidence>
<keyword evidence="3" id="KW-1185">Reference proteome</keyword>
<name>A0A1M6FSU3_9FLAO</name>
<dbReference type="Pfam" id="PF05523">
    <property type="entry name" value="FdtA"/>
    <property type="match status" value="1"/>
</dbReference>
<evidence type="ECO:0000313" key="3">
    <source>
        <dbReference type="Proteomes" id="UP000184488"/>
    </source>
</evidence>
<dbReference type="SUPFAM" id="SSF51182">
    <property type="entry name" value="RmlC-like cupins"/>
    <property type="match status" value="1"/>
</dbReference>
<proteinExistence type="predicted"/>
<gene>
    <name evidence="2" type="ORF">SAMN05444363_2325</name>
</gene>
<sequence length="140" mass="16437">MLPKIIKGNCHSDYRGNLKYNNDFNSISIKRMYVIENKNPNFKRGWQGHKIEQRWFSAMTGSFEIKLINVDDWGNPSSDLKPYVFFLSSENLDVLHIPQGYISCIQSKEETAKLLVMSDYLLGEIKDEYKYPLEHFMCTK</sequence>